<accession>A0A3P7LE54</accession>
<feature type="region of interest" description="Disordered" evidence="1">
    <location>
        <begin position="1"/>
        <end position="21"/>
    </location>
</feature>
<gene>
    <name evidence="2" type="ORF">DILT_LOCUS10965</name>
</gene>
<evidence type="ECO:0000313" key="3">
    <source>
        <dbReference type="Proteomes" id="UP000281553"/>
    </source>
</evidence>
<dbReference type="Proteomes" id="UP000281553">
    <property type="component" value="Unassembled WGS sequence"/>
</dbReference>
<reference evidence="2 3" key="1">
    <citation type="submission" date="2018-11" db="EMBL/GenBank/DDBJ databases">
        <authorList>
            <consortium name="Pathogen Informatics"/>
        </authorList>
    </citation>
    <scope>NUCLEOTIDE SEQUENCE [LARGE SCALE GENOMIC DNA]</scope>
</reference>
<organism evidence="2 3">
    <name type="scientific">Dibothriocephalus latus</name>
    <name type="common">Fish tapeworm</name>
    <name type="synonym">Diphyllobothrium latum</name>
    <dbReference type="NCBI Taxonomy" id="60516"/>
    <lineage>
        <taxon>Eukaryota</taxon>
        <taxon>Metazoa</taxon>
        <taxon>Spiralia</taxon>
        <taxon>Lophotrochozoa</taxon>
        <taxon>Platyhelminthes</taxon>
        <taxon>Cestoda</taxon>
        <taxon>Eucestoda</taxon>
        <taxon>Diphyllobothriidea</taxon>
        <taxon>Diphyllobothriidae</taxon>
        <taxon>Dibothriocephalus</taxon>
    </lineage>
</organism>
<sequence length="74" mass="8750">MEPLKREQLSRSYYPSPERQYYGRGLAEQKKHLSKSADFHILNKVKDQKTPTEEPKKRASIDAVLEEYSEHARM</sequence>
<dbReference type="EMBL" id="UYRU01061532">
    <property type="protein sequence ID" value="VDN15134.1"/>
    <property type="molecule type" value="Genomic_DNA"/>
</dbReference>
<name>A0A3P7LE54_DIBLA</name>
<keyword evidence="3" id="KW-1185">Reference proteome</keyword>
<proteinExistence type="predicted"/>
<evidence type="ECO:0000256" key="1">
    <source>
        <dbReference type="SAM" id="MobiDB-lite"/>
    </source>
</evidence>
<dbReference type="AlphaFoldDB" id="A0A3P7LE54"/>
<protein>
    <submittedName>
        <fullName evidence="2">Uncharacterized protein</fullName>
    </submittedName>
</protein>
<evidence type="ECO:0000313" key="2">
    <source>
        <dbReference type="EMBL" id="VDN15134.1"/>
    </source>
</evidence>